<feature type="region of interest" description="Disordered" evidence="1">
    <location>
        <begin position="117"/>
        <end position="140"/>
    </location>
</feature>
<dbReference type="EMBL" id="CP107246">
    <property type="protein sequence ID" value="WIM04685.1"/>
    <property type="molecule type" value="Genomic_DNA"/>
</dbReference>
<evidence type="ECO:0000256" key="1">
    <source>
        <dbReference type="SAM" id="MobiDB-lite"/>
    </source>
</evidence>
<dbReference type="KEGG" id="npv:OHM77_08220"/>
<name>A0AA49FJ79_9PROT</name>
<accession>A0AA49FJ79</accession>
<proteinExistence type="predicted"/>
<protein>
    <submittedName>
        <fullName evidence="2">Uncharacterized protein</fullName>
    </submittedName>
</protein>
<sequence length="140" mass="16097">MSDFNSLYTGRLWSIMSWDQLAAFWQRIEPEGWYLYAVGEEVPAAPVAAERTAEFIRHVDTLLRKEHHHDYCSIVYADDLAHPSFVKIYDPDNLGVSCGFSANPPLPGWIMSRVPPEDLKPARPPPENRRRWWRSLSDGG</sequence>
<evidence type="ECO:0000313" key="2">
    <source>
        <dbReference type="EMBL" id="WIM04685.1"/>
    </source>
</evidence>
<dbReference type="AlphaFoldDB" id="A0AA49FJ79"/>
<organism evidence="2">
    <name type="scientific">Candidatus Nitricoxidivorans perseverans</name>
    <dbReference type="NCBI Taxonomy" id="2975601"/>
    <lineage>
        <taxon>Bacteria</taxon>
        <taxon>Pseudomonadati</taxon>
        <taxon>Pseudomonadota</taxon>
        <taxon>Betaproteobacteria</taxon>
        <taxon>Nitrosomonadales</taxon>
        <taxon>Sterolibacteriaceae</taxon>
        <taxon>Candidatus Nitricoxidivorans</taxon>
    </lineage>
</organism>
<feature type="compositionally biased region" description="Basic and acidic residues" evidence="1">
    <location>
        <begin position="117"/>
        <end position="130"/>
    </location>
</feature>
<dbReference type="Proteomes" id="UP001234916">
    <property type="component" value="Chromosome"/>
</dbReference>
<gene>
    <name evidence="2" type="ORF">OHM77_08220</name>
</gene>
<reference evidence="2" key="1">
    <citation type="journal article" date="2023" name="Nat. Microbiol.">
        <title>Enrichment and characterization of a nitric oxide-reducing microbial community in a continuous bioreactor.</title>
        <authorList>
            <person name="Garrido-Amador P."/>
            <person name="Stortenbeker N."/>
            <person name="Wessels H.J.C.T."/>
            <person name="Speth D.R."/>
            <person name="Garcia-Heredia I."/>
            <person name="Kartal B."/>
        </authorList>
    </citation>
    <scope>NUCLEOTIDE SEQUENCE</scope>
    <source>
        <strain evidence="2">MAG1</strain>
    </source>
</reference>